<reference evidence="2 3" key="1">
    <citation type="submission" date="2024-04" db="EMBL/GenBank/DDBJ databases">
        <authorList>
            <consortium name="Genoscope - CEA"/>
            <person name="William W."/>
        </authorList>
    </citation>
    <scope>NUCLEOTIDE SEQUENCE [LARGE SCALE GENOMIC DNA]</scope>
</reference>
<accession>A0AAV2I3A1</accession>
<dbReference type="Proteomes" id="UP001497497">
    <property type="component" value="Unassembled WGS sequence"/>
</dbReference>
<feature type="signal peptide" evidence="1">
    <location>
        <begin position="1"/>
        <end position="25"/>
    </location>
</feature>
<sequence>MFVLMTKAWISQLILYFSLVHTILCQDDIAWCDDTLSMSTIDVQLGHSATSSVCVRNKKNVSHHVSINSKRIIPGSVSQYRLVVTRVGDNDINTIELANVTKDTVKYLKLKITFATGFELNRRINLNITGKLQVCDNETLAQNVSVVIGMRSTVFFCVTSEFGQSTHVALNNISLPINFFNRQTKYVVSMYKRNVGGDADYYFNLFIRNITRKDIGTHLLCIKPTSYRYIYIRFNLYLKHDNDPDFCREA</sequence>
<keyword evidence="1" id="KW-0732">Signal</keyword>
<evidence type="ECO:0000313" key="3">
    <source>
        <dbReference type="Proteomes" id="UP001497497"/>
    </source>
</evidence>
<organism evidence="2 3">
    <name type="scientific">Lymnaea stagnalis</name>
    <name type="common">Great pond snail</name>
    <name type="synonym">Helix stagnalis</name>
    <dbReference type="NCBI Taxonomy" id="6523"/>
    <lineage>
        <taxon>Eukaryota</taxon>
        <taxon>Metazoa</taxon>
        <taxon>Spiralia</taxon>
        <taxon>Lophotrochozoa</taxon>
        <taxon>Mollusca</taxon>
        <taxon>Gastropoda</taxon>
        <taxon>Heterobranchia</taxon>
        <taxon>Euthyneura</taxon>
        <taxon>Panpulmonata</taxon>
        <taxon>Hygrophila</taxon>
        <taxon>Lymnaeoidea</taxon>
        <taxon>Lymnaeidae</taxon>
        <taxon>Lymnaea</taxon>
    </lineage>
</organism>
<keyword evidence="3" id="KW-1185">Reference proteome</keyword>
<name>A0AAV2I3A1_LYMST</name>
<gene>
    <name evidence="2" type="ORF">GSLYS_00012921001</name>
</gene>
<proteinExistence type="predicted"/>
<dbReference type="AlphaFoldDB" id="A0AAV2I3A1"/>
<feature type="chain" id="PRO_5043785655" evidence="1">
    <location>
        <begin position="26"/>
        <end position="250"/>
    </location>
</feature>
<protein>
    <submittedName>
        <fullName evidence="2">Uncharacterized protein</fullName>
    </submittedName>
</protein>
<comment type="caution">
    <text evidence="2">The sequence shown here is derived from an EMBL/GenBank/DDBJ whole genome shotgun (WGS) entry which is preliminary data.</text>
</comment>
<evidence type="ECO:0000256" key="1">
    <source>
        <dbReference type="SAM" id="SignalP"/>
    </source>
</evidence>
<feature type="non-terminal residue" evidence="2">
    <location>
        <position position="250"/>
    </location>
</feature>
<evidence type="ECO:0000313" key="2">
    <source>
        <dbReference type="EMBL" id="CAL1539100.1"/>
    </source>
</evidence>
<dbReference type="EMBL" id="CAXITT010000326">
    <property type="protein sequence ID" value="CAL1539100.1"/>
    <property type="molecule type" value="Genomic_DNA"/>
</dbReference>